<feature type="transmembrane region" description="Helical" evidence="7">
    <location>
        <begin position="203"/>
        <end position="225"/>
    </location>
</feature>
<feature type="transmembrane region" description="Helical" evidence="7">
    <location>
        <begin position="50"/>
        <end position="68"/>
    </location>
</feature>
<dbReference type="Gene3D" id="1.20.1250.20">
    <property type="entry name" value="MFS general substrate transporter like domains"/>
    <property type="match status" value="1"/>
</dbReference>
<dbReference type="PROSITE" id="PS50850">
    <property type="entry name" value="MFS"/>
    <property type="match status" value="1"/>
</dbReference>
<comment type="similarity">
    <text evidence="6">Belongs to the major facilitator superfamily. Sugar transporter (TC 2.A.1.1) family.</text>
</comment>
<feature type="domain" description="Major facilitator superfamily (MFS) profile" evidence="8">
    <location>
        <begin position="49"/>
        <end position="440"/>
    </location>
</feature>
<dbReference type="InterPro" id="IPR036259">
    <property type="entry name" value="MFS_trans_sf"/>
</dbReference>
<dbReference type="PANTHER" id="PTHR23503">
    <property type="entry name" value="SOLUTE CARRIER FAMILY 2"/>
    <property type="match status" value="1"/>
</dbReference>
<feature type="transmembrane region" description="Helical" evidence="7">
    <location>
        <begin position="144"/>
        <end position="163"/>
    </location>
</feature>
<dbReference type="SUPFAM" id="SSF103473">
    <property type="entry name" value="MFS general substrate transporter"/>
    <property type="match status" value="1"/>
</dbReference>
<evidence type="ECO:0000259" key="8">
    <source>
        <dbReference type="PROSITE" id="PS50850"/>
    </source>
</evidence>
<keyword evidence="10" id="KW-1185">Reference proteome</keyword>
<dbReference type="Pfam" id="PF00083">
    <property type="entry name" value="Sugar_tr"/>
    <property type="match status" value="1"/>
</dbReference>
<keyword evidence="2 6" id="KW-0813">Transport</keyword>
<keyword evidence="9" id="KW-0762">Sugar transport</keyword>
<dbReference type="InterPro" id="IPR045263">
    <property type="entry name" value="GLUT"/>
</dbReference>
<dbReference type="PRINTS" id="PR00171">
    <property type="entry name" value="SUGRTRNSPORT"/>
</dbReference>
<sequence length="440" mass="47420">MWGTSSVHKRVPTKDLVAEFDRGEPISDRMLKSAGQEGINPSWKLSFPHVCVATISSFLFGYHVGVVNEPLESISLDLGFAGNTLEEGLVVSTCLFGAFLGCSFSGWIADGVGRRRGFQLSALPMIIGAAMSATTNSLEGMLLGRFLVGTGMGLGPPVASLYITEISPSFVRGTYGSFIQIATCLGLIASLFIGFPVRSIPGWWRVCFWVSAVPAGLLAIFMEFCAESPHWLYKRGRIGEAEAQFEKLLGSLHFKSALTELSRADKGDESENIRYVDLIRGRHSRVVFIGSTLFALQQLSGINAVFYFSWTVFKNVGVPSNFANLCVGFANLSGSIVAMTLMDKLGRKVLLLVSFIGMSVAMGLQATAASFSGPVTLYLSVGGMLLFVLAFSFGAGPVPSLLLAEIFPNKIRAKAMAICMCVHWVINFLVGPAVLPCWND</sequence>
<feature type="transmembrane region" description="Helical" evidence="7">
    <location>
        <begin position="286"/>
        <end position="310"/>
    </location>
</feature>
<evidence type="ECO:0000256" key="7">
    <source>
        <dbReference type="SAM" id="Phobius"/>
    </source>
</evidence>
<protein>
    <submittedName>
        <fullName evidence="9">Plastidic glucose transporter 2</fullName>
    </submittedName>
</protein>
<dbReference type="GO" id="GO:0015149">
    <property type="term" value="F:hexose transmembrane transporter activity"/>
    <property type="evidence" value="ECO:0007669"/>
    <property type="project" value="TreeGrafter"/>
</dbReference>
<organism evidence="9 10">
    <name type="scientific">Iris pallida</name>
    <name type="common">Sweet iris</name>
    <dbReference type="NCBI Taxonomy" id="29817"/>
    <lineage>
        <taxon>Eukaryota</taxon>
        <taxon>Viridiplantae</taxon>
        <taxon>Streptophyta</taxon>
        <taxon>Embryophyta</taxon>
        <taxon>Tracheophyta</taxon>
        <taxon>Spermatophyta</taxon>
        <taxon>Magnoliopsida</taxon>
        <taxon>Liliopsida</taxon>
        <taxon>Asparagales</taxon>
        <taxon>Iridaceae</taxon>
        <taxon>Iridoideae</taxon>
        <taxon>Irideae</taxon>
        <taxon>Iris</taxon>
    </lineage>
</organism>
<comment type="subcellular location">
    <subcellularLocation>
        <location evidence="1">Membrane</location>
        <topology evidence="1">Multi-pass membrane protein</topology>
    </subcellularLocation>
</comment>
<dbReference type="InterPro" id="IPR020846">
    <property type="entry name" value="MFS_dom"/>
</dbReference>
<dbReference type="CDD" id="cd17315">
    <property type="entry name" value="MFS_GLUT_like"/>
    <property type="match status" value="1"/>
</dbReference>
<dbReference type="EMBL" id="JANAVB010017200">
    <property type="protein sequence ID" value="KAJ6830711.1"/>
    <property type="molecule type" value="Genomic_DNA"/>
</dbReference>
<evidence type="ECO:0000256" key="4">
    <source>
        <dbReference type="ARBA" id="ARBA00022989"/>
    </source>
</evidence>
<feature type="transmembrane region" description="Helical" evidence="7">
    <location>
        <begin position="175"/>
        <end position="197"/>
    </location>
</feature>
<feature type="transmembrane region" description="Helical" evidence="7">
    <location>
        <begin position="349"/>
        <end position="371"/>
    </location>
</feature>
<dbReference type="NCBIfam" id="TIGR00879">
    <property type="entry name" value="SP"/>
    <property type="match status" value="1"/>
</dbReference>
<evidence type="ECO:0000256" key="6">
    <source>
        <dbReference type="RuleBase" id="RU003346"/>
    </source>
</evidence>
<evidence type="ECO:0000256" key="2">
    <source>
        <dbReference type="ARBA" id="ARBA00022448"/>
    </source>
</evidence>
<proteinExistence type="inferred from homology"/>
<accession>A0AAX6GR26</accession>
<dbReference type="PROSITE" id="PS00216">
    <property type="entry name" value="SUGAR_TRANSPORT_1"/>
    <property type="match status" value="2"/>
</dbReference>
<dbReference type="InterPro" id="IPR005828">
    <property type="entry name" value="MFS_sugar_transport-like"/>
</dbReference>
<gene>
    <name evidence="9" type="ORF">M6B38_351110</name>
</gene>
<reference evidence="9" key="1">
    <citation type="journal article" date="2023" name="GigaByte">
        <title>Genome assembly of the bearded iris, Iris pallida Lam.</title>
        <authorList>
            <person name="Bruccoleri R.E."/>
            <person name="Oakeley E.J."/>
            <person name="Faust A.M.E."/>
            <person name="Altorfer M."/>
            <person name="Dessus-Babus S."/>
            <person name="Burckhardt D."/>
            <person name="Oertli M."/>
            <person name="Naumann U."/>
            <person name="Petersen F."/>
            <person name="Wong J."/>
        </authorList>
    </citation>
    <scope>NUCLEOTIDE SEQUENCE</scope>
    <source>
        <strain evidence="9">GSM-AAB239-AS_SAM_17_03QT</strain>
    </source>
</reference>
<dbReference type="AlphaFoldDB" id="A0AAX6GR26"/>
<reference evidence="9" key="2">
    <citation type="submission" date="2023-04" db="EMBL/GenBank/DDBJ databases">
        <authorList>
            <person name="Bruccoleri R.E."/>
            <person name="Oakeley E.J."/>
            <person name="Faust A.-M."/>
            <person name="Dessus-Babus S."/>
            <person name="Altorfer M."/>
            <person name="Burckhardt D."/>
            <person name="Oertli M."/>
            <person name="Naumann U."/>
            <person name="Petersen F."/>
            <person name="Wong J."/>
        </authorList>
    </citation>
    <scope>NUCLEOTIDE SEQUENCE</scope>
    <source>
        <strain evidence="9">GSM-AAB239-AS_SAM_17_03QT</strain>
        <tissue evidence="9">Leaf</tissue>
    </source>
</reference>
<dbReference type="Proteomes" id="UP001140949">
    <property type="component" value="Unassembled WGS sequence"/>
</dbReference>
<comment type="caution">
    <text evidence="9">The sequence shown here is derived from an EMBL/GenBank/DDBJ whole genome shotgun (WGS) entry which is preliminary data.</text>
</comment>
<keyword evidence="3 7" id="KW-0812">Transmembrane</keyword>
<dbReference type="InterPro" id="IPR003663">
    <property type="entry name" value="Sugar/inositol_transpt"/>
</dbReference>
<dbReference type="PANTHER" id="PTHR23503:SF8">
    <property type="entry name" value="FACILITATED GLUCOSE TRANSPORTER PROTEIN 1"/>
    <property type="match status" value="1"/>
</dbReference>
<evidence type="ECO:0000256" key="5">
    <source>
        <dbReference type="ARBA" id="ARBA00023136"/>
    </source>
</evidence>
<dbReference type="GO" id="GO:0016020">
    <property type="term" value="C:membrane"/>
    <property type="evidence" value="ECO:0007669"/>
    <property type="project" value="UniProtKB-SubCell"/>
</dbReference>
<feature type="transmembrane region" description="Helical" evidence="7">
    <location>
        <begin position="415"/>
        <end position="435"/>
    </location>
</feature>
<evidence type="ECO:0000313" key="10">
    <source>
        <dbReference type="Proteomes" id="UP001140949"/>
    </source>
</evidence>
<keyword evidence="5 7" id="KW-0472">Membrane</keyword>
<evidence type="ECO:0000256" key="3">
    <source>
        <dbReference type="ARBA" id="ARBA00022692"/>
    </source>
</evidence>
<evidence type="ECO:0000256" key="1">
    <source>
        <dbReference type="ARBA" id="ARBA00004141"/>
    </source>
</evidence>
<keyword evidence="4 7" id="KW-1133">Transmembrane helix</keyword>
<feature type="transmembrane region" description="Helical" evidence="7">
    <location>
        <begin position="377"/>
        <end position="403"/>
    </location>
</feature>
<dbReference type="InterPro" id="IPR005829">
    <property type="entry name" value="Sugar_transporter_CS"/>
</dbReference>
<feature type="transmembrane region" description="Helical" evidence="7">
    <location>
        <begin position="88"/>
        <end position="108"/>
    </location>
</feature>
<name>A0AAX6GR26_IRIPA</name>
<evidence type="ECO:0000313" key="9">
    <source>
        <dbReference type="EMBL" id="KAJ6830711.1"/>
    </source>
</evidence>